<dbReference type="NCBIfam" id="TIGR00747">
    <property type="entry name" value="fabH"/>
    <property type="match status" value="1"/>
</dbReference>
<reference evidence="12 13" key="1">
    <citation type="submission" date="2017-05" db="EMBL/GenBank/DDBJ databases">
        <title>Vagococcus spp. assemblies.</title>
        <authorList>
            <person name="Gulvik C.A."/>
        </authorList>
    </citation>
    <scope>NUCLEOTIDE SEQUENCE [LARGE SCALE GENOMIC DNA]</scope>
    <source>
        <strain evidence="12 13">NCFB 2777</strain>
    </source>
</reference>
<keyword evidence="9" id="KW-0963">Cytoplasm</keyword>
<comment type="caution">
    <text evidence="12">The sequence shown here is derived from an EMBL/GenBank/DDBJ whole genome shotgun (WGS) entry which is preliminary data.</text>
</comment>
<comment type="pathway">
    <text evidence="9">Lipid metabolism; fatty acid biosynthesis.</text>
</comment>
<evidence type="ECO:0000259" key="10">
    <source>
        <dbReference type="Pfam" id="PF08541"/>
    </source>
</evidence>
<evidence type="ECO:0000313" key="12">
    <source>
        <dbReference type="EMBL" id="RST91229.1"/>
    </source>
</evidence>
<evidence type="ECO:0000256" key="7">
    <source>
        <dbReference type="ARBA" id="ARBA00023268"/>
    </source>
</evidence>
<dbReference type="InterPro" id="IPR013751">
    <property type="entry name" value="ACP_syn_III_N"/>
</dbReference>
<evidence type="ECO:0000256" key="8">
    <source>
        <dbReference type="ARBA" id="ARBA00023315"/>
    </source>
</evidence>
<evidence type="ECO:0000259" key="11">
    <source>
        <dbReference type="Pfam" id="PF08545"/>
    </source>
</evidence>
<comment type="catalytic activity">
    <reaction evidence="9">
        <text>malonyl-[ACP] + acetyl-CoA + H(+) = 3-oxobutanoyl-[ACP] + CO2 + CoA</text>
        <dbReference type="Rhea" id="RHEA:12080"/>
        <dbReference type="Rhea" id="RHEA-COMP:9623"/>
        <dbReference type="Rhea" id="RHEA-COMP:9625"/>
        <dbReference type="ChEBI" id="CHEBI:15378"/>
        <dbReference type="ChEBI" id="CHEBI:16526"/>
        <dbReference type="ChEBI" id="CHEBI:57287"/>
        <dbReference type="ChEBI" id="CHEBI:57288"/>
        <dbReference type="ChEBI" id="CHEBI:78449"/>
        <dbReference type="ChEBI" id="CHEBI:78450"/>
        <dbReference type="EC" id="2.3.1.180"/>
    </reaction>
</comment>
<sequence>MINHARITGTAKYVPEQKITNKELSDIMDTNDEWIYSRTGIRQRHIVTDEDTSDLCSQVAQQLITNSNYSPLDIDFIIVATMTPDYVTPSVACLVQAQIGATNAFAMDVSAACSGFIYALATAEKFIKSGVYQKGIVIGGETMSKIIDWSDRSTAVLFGDGAAGVMLEASSTQQFLGESLKADGLRSMSLTAGQLANQGAFANDTKTVQKYLTMDGRDIFDFALRNVSKNIVDIVVNNGLTLEKVDFVLAHQANTRILDGIAKKTKIPREKFLMNIANYGNTSAASVALLLHDTVESGQLILGSTQHIVLTGFGGGLTWGSILLSL</sequence>
<feature type="active site" evidence="9">
    <location>
        <position position="281"/>
    </location>
</feature>
<comment type="domain">
    <text evidence="9">The last Arg residue of the ACP-binding site is essential for the weak association between ACP/AcpP and FabH.</text>
</comment>
<protein>
    <recommendedName>
        <fullName evidence="9">Beta-ketoacyl-[acyl-carrier-protein] synthase III</fullName>
        <shortName evidence="9">Beta-ketoacyl-ACP synthase III</shortName>
        <shortName evidence="9">KAS III</shortName>
        <ecNumber evidence="9">2.3.1.180</ecNumber>
    </recommendedName>
    <alternativeName>
        <fullName evidence="9">3-oxoacyl-[acyl-carrier-protein] synthase 3</fullName>
    </alternativeName>
    <alternativeName>
        <fullName evidence="9">3-oxoacyl-[acyl-carrier-protein] synthase III</fullName>
    </alternativeName>
</protein>
<dbReference type="GO" id="GO:0005737">
    <property type="term" value="C:cytoplasm"/>
    <property type="evidence" value="ECO:0007669"/>
    <property type="project" value="UniProtKB-SubCell"/>
</dbReference>
<keyword evidence="8 9" id="KW-0012">Acyltransferase</keyword>
<dbReference type="GO" id="GO:0033818">
    <property type="term" value="F:beta-ketoacyl-acyl-carrier-protein synthase III activity"/>
    <property type="evidence" value="ECO:0007669"/>
    <property type="project" value="UniProtKB-UniRule"/>
</dbReference>
<dbReference type="HAMAP" id="MF_01815">
    <property type="entry name" value="FabH"/>
    <property type="match status" value="1"/>
</dbReference>
<dbReference type="GO" id="GO:0004315">
    <property type="term" value="F:3-oxoacyl-[acyl-carrier-protein] synthase activity"/>
    <property type="evidence" value="ECO:0007669"/>
    <property type="project" value="InterPro"/>
</dbReference>
<dbReference type="InterPro" id="IPR016039">
    <property type="entry name" value="Thiolase-like"/>
</dbReference>
<keyword evidence="6 9" id="KW-0275">Fatty acid biosynthesis</keyword>
<evidence type="ECO:0000313" key="13">
    <source>
        <dbReference type="Proteomes" id="UP000287239"/>
    </source>
</evidence>
<dbReference type="UniPathway" id="UPA00094"/>
<evidence type="ECO:0000256" key="9">
    <source>
        <dbReference type="HAMAP-Rule" id="MF_01815"/>
    </source>
</evidence>
<dbReference type="OrthoDB" id="9815506at2"/>
<name>A0A429ZC01_9ENTE</name>
<keyword evidence="4 9" id="KW-0276">Fatty acid metabolism</keyword>
<dbReference type="NCBIfam" id="NF006829">
    <property type="entry name" value="PRK09352.1"/>
    <property type="match status" value="1"/>
</dbReference>
<dbReference type="Pfam" id="PF08541">
    <property type="entry name" value="ACP_syn_III_C"/>
    <property type="match status" value="1"/>
</dbReference>
<evidence type="ECO:0000256" key="3">
    <source>
        <dbReference type="ARBA" id="ARBA00022679"/>
    </source>
</evidence>
<dbReference type="PANTHER" id="PTHR43091:SF1">
    <property type="entry name" value="BETA-KETOACYL-[ACYL-CARRIER-PROTEIN] SYNTHASE III, CHLOROPLASTIC"/>
    <property type="match status" value="1"/>
</dbReference>
<comment type="subcellular location">
    <subcellularLocation>
        <location evidence="9">Cytoplasm</location>
    </subcellularLocation>
</comment>
<dbReference type="SUPFAM" id="SSF53901">
    <property type="entry name" value="Thiolase-like"/>
    <property type="match status" value="1"/>
</dbReference>
<dbReference type="CDD" id="cd00830">
    <property type="entry name" value="KAS_III"/>
    <property type="match status" value="1"/>
</dbReference>
<comment type="similarity">
    <text evidence="1 9">Belongs to the thiolase-like superfamily. FabH family.</text>
</comment>
<evidence type="ECO:0000256" key="4">
    <source>
        <dbReference type="ARBA" id="ARBA00022832"/>
    </source>
</evidence>
<comment type="function">
    <text evidence="9">Catalyzes the condensation reaction of fatty acid synthesis by the addition to an acyl acceptor of two carbons from malonyl-ACP. Catalyzes the first condensation reaction which initiates fatty acid synthesis and may therefore play a role in governing the total rate of fatty acid production. Possesses both acetoacetyl-ACP synthase and acetyl transacylase activities. Its substrate specificity determines the biosynthesis of branched-chain and/or straight-chain of fatty acids.</text>
</comment>
<feature type="region of interest" description="ACP-binding" evidence="9">
    <location>
        <begin position="252"/>
        <end position="256"/>
    </location>
</feature>
<evidence type="ECO:0000256" key="6">
    <source>
        <dbReference type="ARBA" id="ARBA00023160"/>
    </source>
</evidence>
<keyword evidence="13" id="KW-1185">Reference proteome</keyword>
<dbReference type="Gene3D" id="3.40.47.10">
    <property type="match status" value="1"/>
</dbReference>
<organism evidence="12 13">
    <name type="scientific">Vagococcus salmoninarum</name>
    <dbReference type="NCBI Taxonomy" id="2739"/>
    <lineage>
        <taxon>Bacteria</taxon>
        <taxon>Bacillati</taxon>
        <taxon>Bacillota</taxon>
        <taxon>Bacilli</taxon>
        <taxon>Lactobacillales</taxon>
        <taxon>Enterococcaceae</taxon>
        <taxon>Vagococcus</taxon>
    </lineage>
</organism>
<feature type="domain" description="Beta-ketoacyl-[acyl-carrier-protein] synthase III N-terminal" evidence="11">
    <location>
        <begin position="107"/>
        <end position="184"/>
    </location>
</feature>
<gene>
    <name evidence="9" type="primary">fabH</name>
    <name evidence="12" type="ORF">CBF35_14560</name>
</gene>
<proteinExistence type="inferred from homology"/>
<keyword evidence="5 9" id="KW-0443">Lipid metabolism</keyword>
<keyword evidence="3 9" id="KW-0808">Transferase</keyword>
<dbReference type="AlphaFoldDB" id="A0A429ZC01"/>
<dbReference type="EC" id="2.3.1.180" evidence="9"/>
<dbReference type="Pfam" id="PF08545">
    <property type="entry name" value="ACP_syn_III"/>
    <property type="match status" value="1"/>
</dbReference>
<evidence type="ECO:0000256" key="2">
    <source>
        <dbReference type="ARBA" id="ARBA00022516"/>
    </source>
</evidence>
<keyword evidence="2 9" id="KW-0444">Lipid biosynthesis</keyword>
<feature type="active site" evidence="9">
    <location>
        <position position="113"/>
    </location>
</feature>
<dbReference type="InterPro" id="IPR004655">
    <property type="entry name" value="FabH"/>
</dbReference>
<comment type="subunit">
    <text evidence="9">Homodimer.</text>
</comment>
<evidence type="ECO:0000256" key="5">
    <source>
        <dbReference type="ARBA" id="ARBA00023098"/>
    </source>
</evidence>
<dbReference type="InterPro" id="IPR013747">
    <property type="entry name" value="ACP_syn_III_C"/>
</dbReference>
<keyword evidence="7 9" id="KW-0511">Multifunctional enzyme</keyword>
<dbReference type="Proteomes" id="UP000287239">
    <property type="component" value="Unassembled WGS sequence"/>
</dbReference>
<dbReference type="EMBL" id="NGJU01000032">
    <property type="protein sequence ID" value="RST91229.1"/>
    <property type="molecule type" value="Genomic_DNA"/>
</dbReference>
<dbReference type="PANTHER" id="PTHR43091">
    <property type="entry name" value="3-OXOACYL-[ACYL-CARRIER-PROTEIN] SYNTHASE"/>
    <property type="match status" value="1"/>
</dbReference>
<evidence type="ECO:0000256" key="1">
    <source>
        <dbReference type="ARBA" id="ARBA00008642"/>
    </source>
</evidence>
<feature type="domain" description="Beta-ketoacyl-[acyl-carrier-protein] synthase III C-terminal" evidence="10">
    <location>
        <begin position="237"/>
        <end position="324"/>
    </location>
</feature>
<dbReference type="GO" id="GO:0006633">
    <property type="term" value="P:fatty acid biosynthetic process"/>
    <property type="evidence" value="ECO:0007669"/>
    <property type="project" value="UniProtKB-UniRule"/>
</dbReference>
<feature type="active site" evidence="9">
    <location>
        <position position="251"/>
    </location>
</feature>
<accession>A0A429ZC01</accession>